<dbReference type="EMBL" id="REGN01001311">
    <property type="protein sequence ID" value="RNA35601.1"/>
    <property type="molecule type" value="Genomic_DNA"/>
</dbReference>
<reference evidence="1 2" key="1">
    <citation type="journal article" date="2018" name="Sci. Rep.">
        <title>Genomic signatures of local adaptation to the degree of environmental predictability in rotifers.</title>
        <authorList>
            <person name="Franch-Gras L."/>
            <person name="Hahn C."/>
            <person name="Garcia-Roger E.M."/>
            <person name="Carmona M.J."/>
            <person name="Serra M."/>
            <person name="Gomez A."/>
        </authorList>
    </citation>
    <scope>NUCLEOTIDE SEQUENCE [LARGE SCALE GENOMIC DNA]</scope>
    <source>
        <strain evidence="1">HYR1</strain>
    </source>
</reference>
<dbReference type="Proteomes" id="UP000276133">
    <property type="component" value="Unassembled WGS sequence"/>
</dbReference>
<proteinExistence type="predicted"/>
<organism evidence="1 2">
    <name type="scientific">Brachionus plicatilis</name>
    <name type="common">Marine rotifer</name>
    <name type="synonym">Brachionus muelleri</name>
    <dbReference type="NCBI Taxonomy" id="10195"/>
    <lineage>
        <taxon>Eukaryota</taxon>
        <taxon>Metazoa</taxon>
        <taxon>Spiralia</taxon>
        <taxon>Gnathifera</taxon>
        <taxon>Rotifera</taxon>
        <taxon>Eurotatoria</taxon>
        <taxon>Monogononta</taxon>
        <taxon>Pseudotrocha</taxon>
        <taxon>Ploima</taxon>
        <taxon>Brachionidae</taxon>
        <taxon>Brachionus</taxon>
    </lineage>
</organism>
<sequence length="129" mass="14715">MNLHGMGTSLWISLENFTNISEISLTSNTLKLSYQTLTVDATLNVALFCIHRIHLIFSYFVLNFTKPTQFLQYNLFLYCLSKTNSSWANISFVINVLFEPNCSASENCFQFPNTGLEISIDSIKIKKIN</sequence>
<evidence type="ECO:0000313" key="2">
    <source>
        <dbReference type="Proteomes" id="UP000276133"/>
    </source>
</evidence>
<dbReference type="AlphaFoldDB" id="A0A3M7SIK7"/>
<name>A0A3M7SIK7_BRAPC</name>
<gene>
    <name evidence="1" type="ORF">BpHYR1_024046</name>
</gene>
<protein>
    <submittedName>
        <fullName evidence="1">Uncharacterized protein</fullName>
    </submittedName>
</protein>
<evidence type="ECO:0000313" key="1">
    <source>
        <dbReference type="EMBL" id="RNA35601.1"/>
    </source>
</evidence>
<accession>A0A3M7SIK7</accession>
<comment type="caution">
    <text evidence="1">The sequence shown here is derived from an EMBL/GenBank/DDBJ whole genome shotgun (WGS) entry which is preliminary data.</text>
</comment>
<keyword evidence="2" id="KW-1185">Reference proteome</keyword>